<evidence type="ECO:0000313" key="20">
    <source>
        <dbReference type="EMBL" id="KAK7601429.1"/>
    </source>
</evidence>
<dbReference type="GO" id="GO:0005730">
    <property type="term" value="C:nucleolus"/>
    <property type="evidence" value="ECO:0007669"/>
    <property type="project" value="UniProtKB-SubCell"/>
</dbReference>
<dbReference type="Gene3D" id="2.40.50.430">
    <property type="match status" value="1"/>
</dbReference>
<dbReference type="InterPro" id="IPR015797">
    <property type="entry name" value="NUDIX_hydrolase-like_dom_sf"/>
</dbReference>
<keyword evidence="6" id="KW-0694">RNA-binding</keyword>
<evidence type="ECO:0000256" key="18">
    <source>
        <dbReference type="ARBA" id="ARBA00048945"/>
    </source>
</evidence>
<evidence type="ECO:0000256" key="12">
    <source>
        <dbReference type="ARBA" id="ARBA00041450"/>
    </source>
</evidence>
<keyword evidence="21" id="KW-1185">Reference proteome</keyword>
<dbReference type="AlphaFoldDB" id="A0AAN9Y7K9"/>
<evidence type="ECO:0000256" key="3">
    <source>
        <dbReference type="ARBA" id="ARBA00004642"/>
    </source>
</evidence>
<keyword evidence="5" id="KW-0235">DNA replication</keyword>
<comment type="catalytic activity">
    <reaction evidence="16">
        <text>a 5'-end (N(7)-methyl 5'-triphosphoguanosine)-ribonucleoside in mRNA + H2O = N(7)-methyl-GDP + a 5'-end phospho-ribonucleoside in mRNA + 2 H(+)</text>
        <dbReference type="Rhea" id="RHEA:67484"/>
        <dbReference type="Rhea" id="RHEA-COMP:15692"/>
        <dbReference type="Rhea" id="RHEA-COMP:17167"/>
        <dbReference type="ChEBI" id="CHEBI:15377"/>
        <dbReference type="ChEBI" id="CHEBI:15378"/>
        <dbReference type="ChEBI" id="CHEBI:63714"/>
        <dbReference type="ChEBI" id="CHEBI:138282"/>
        <dbReference type="ChEBI" id="CHEBI:156461"/>
        <dbReference type="EC" id="3.6.1.62"/>
    </reaction>
    <physiologicalReaction direction="left-to-right" evidence="16">
        <dbReference type="Rhea" id="RHEA:67485"/>
    </physiologicalReaction>
</comment>
<dbReference type="SUPFAM" id="SSF55811">
    <property type="entry name" value="Nudix"/>
    <property type="match status" value="1"/>
</dbReference>
<evidence type="ECO:0000256" key="2">
    <source>
        <dbReference type="ARBA" id="ARBA00004604"/>
    </source>
</evidence>
<evidence type="ECO:0000256" key="11">
    <source>
        <dbReference type="ARBA" id="ARBA00039871"/>
    </source>
</evidence>
<dbReference type="InterPro" id="IPR024826">
    <property type="entry name" value="DNA_pol_delta/II_ssu"/>
</dbReference>
<evidence type="ECO:0000256" key="5">
    <source>
        <dbReference type="ARBA" id="ARBA00022705"/>
    </source>
</evidence>
<sequence length="574" mass="65280">MKENGDQLVQLRSTHDYEDLSGRFRLHLRNYERQFCNIYSVRIVEARRRIEKVAATKWKKSVKKLMDLNNLKGEQCVIVGTLYKNQELKPSVLRDVSKEYQTVPPAPRTHFVSDKDELILEDETQRVTLHGVLDVHSVVTGCVVAVLGKLQPNGVFMVEDYCWPEAEPIAKSLPALTQDKFLVLISGIELATNKNNLSLQLFADWVTGWSGAKKGFIDASRLVHVIFAGNCIRSKPLPKPKYGTKTDSTDDIEAVKELDYITQQLIECIDVDIMPGEFDPTNHTFPQQPLHKCLFPESAQYSTFRSVSNPHACKIESRLVLGSAGEPIADIQRYSNLTDPLDILEKTLDWAHMAPTAPDTLPCYPFDDYDPFLLTERPHVYFVGNQPEFQTKLKKGPKYDVRLVCIPSFTATQSFVLVNLKDLECQMQVRFDGYIGFPGGLIEEGEDAVFSLNRELKEEMDLDLTKFSVKSSNHVISHFNEKIGLKVYFYALEVSMDELEKIEINALQAKDYGNEVLGTIRVPLYTMDDGYRGFPVFLKHQFVGNAKDQLLYSIKHLNLLKEEEITRAVQASKN</sequence>
<dbReference type="InterPro" id="IPR041863">
    <property type="entry name" value="PolD2_C"/>
</dbReference>
<evidence type="ECO:0000256" key="10">
    <source>
        <dbReference type="ARBA" id="ARBA00038899"/>
    </source>
</evidence>
<evidence type="ECO:0000256" key="1">
    <source>
        <dbReference type="ARBA" id="ARBA00001941"/>
    </source>
</evidence>
<dbReference type="CDD" id="cd07387">
    <property type="entry name" value="MPP_PolD2_C"/>
    <property type="match status" value="1"/>
</dbReference>
<protein>
    <recommendedName>
        <fullName evidence="11">U8 snoRNA-decapping enzyme</fullName>
        <ecNumber evidence="10">3.6.1.64</ecNumber>
    </recommendedName>
    <alternativeName>
        <fullName evidence="14">IDP phosphatase</fullName>
    </alternativeName>
    <alternativeName>
        <fullName evidence="12">Inosine diphosphate phosphatase</fullName>
    </alternativeName>
    <alternativeName>
        <fullName evidence="13">Nucleoside diphosphate-linked moiety X motif 16</fullName>
    </alternativeName>
    <alternativeName>
        <fullName evidence="15">m7GpppN-mRNA hydrolase</fullName>
    </alternativeName>
</protein>
<dbReference type="Gene3D" id="3.90.79.10">
    <property type="entry name" value="Nucleoside Triphosphate Pyrophosphohydrolase"/>
    <property type="match status" value="1"/>
</dbReference>
<organism evidence="20 21">
    <name type="scientific">Parthenolecanium corni</name>
    <dbReference type="NCBI Taxonomy" id="536013"/>
    <lineage>
        <taxon>Eukaryota</taxon>
        <taxon>Metazoa</taxon>
        <taxon>Ecdysozoa</taxon>
        <taxon>Arthropoda</taxon>
        <taxon>Hexapoda</taxon>
        <taxon>Insecta</taxon>
        <taxon>Pterygota</taxon>
        <taxon>Neoptera</taxon>
        <taxon>Paraneoptera</taxon>
        <taxon>Hemiptera</taxon>
        <taxon>Sternorrhyncha</taxon>
        <taxon>Coccoidea</taxon>
        <taxon>Coccidae</taxon>
        <taxon>Parthenolecanium</taxon>
    </lineage>
</organism>
<evidence type="ECO:0000256" key="14">
    <source>
        <dbReference type="ARBA" id="ARBA00042015"/>
    </source>
</evidence>
<evidence type="ECO:0000256" key="15">
    <source>
        <dbReference type="ARBA" id="ARBA00043162"/>
    </source>
</evidence>
<comment type="catalytic activity">
    <reaction evidence="17">
        <text>IDP + H2O = IMP + phosphate + H(+)</text>
        <dbReference type="Rhea" id="RHEA:35207"/>
        <dbReference type="ChEBI" id="CHEBI:15377"/>
        <dbReference type="ChEBI" id="CHEBI:15378"/>
        <dbReference type="ChEBI" id="CHEBI:43474"/>
        <dbReference type="ChEBI" id="CHEBI:58053"/>
        <dbReference type="ChEBI" id="CHEBI:58280"/>
        <dbReference type="EC" id="3.6.1.64"/>
    </reaction>
    <physiologicalReaction direction="left-to-right" evidence="17">
        <dbReference type="Rhea" id="RHEA:35208"/>
    </physiologicalReaction>
</comment>
<evidence type="ECO:0000256" key="13">
    <source>
        <dbReference type="ARBA" id="ARBA00041656"/>
    </source>
</evidence>
<keyword evidence="7" id="KW-0546">Nucleotide metabolism</keyword>
<dbReference type="GO" id="GO:1990003">
    <property type="term" value="F:IDP phosphatase activity"/>
    <property type="evidence" value="ECO:0007669"/>
    <property type="project" value="UniProtKB-EC"/>
</dbReference>
<dbReference type="GO" id="GO:0005654">
    <property type="term" value="C:nucleoplasm"/>
    <property type="evidence" value="ECO:0007669"/>
    <property type="project" value="UniProtKB-SubCell"/>
</dbReference>
<dbReference type="GO" id="GO:0003677">
    <property type="term" value="F:DNA binding"/>
    <property type="evidence" value="ECO:0007669"/>
    <property type="project" value="InterPro"/>
</dbReference>
<dbReference type="PANTHER" id="PTHR10416">
    <property type="entry name" value="DNA POLYMERASE DELTA SUBUNIT 2"/>
    <property type="match status" value="1"/>
</dbReference>
<proteinExistence type="inferred from homology"/>
<comment type="catalytic activity">
    <reaction evidence="18">
        <text>dIDP + H2O = dIMP + phosphate + H(+)</text>
        <dbReference type="Rhea" id="RHEA:35211"/>
        <dbReference type="ChEBI" id="CHEBI:15377"/>
        <dbReference type="ChEBI" id="CHEBI:15378"/>
        <dbReference type="ChEBI" id="CHEBI:43474"/>
        <dbReference type="ChEBI" id="CHEBI:61194"/>
        <dbReference type="ChEBI" id="CHEBI:62286"/>
        <dbReference type="EC" id="3.6.1.64"/>
    </reaction>
    <physiologicalReaction direction="left-to-right" evidence="18">
        <dbReference type="Rhea" id="RHEA:35212"/>
    </physiologicalReaction>
</comment>
<evidence type="ECO:0000256" key="6">
    <source>
        <dbReference type="ARBA" id="ARBA00022884"/>
    </source>
</evidence>
<comment type="subcellular location">
    <subcellularLocation>
        <location evidence="2">Nucleus</location>
        <location evidence="2">Nucleolus</location>
    </subcellularLocation>
    <subcellularLocation>
        <location evidence="3">Nucleus</location>
        <location evidence="3">Nucleoplasm</location>
    </subcellularLocation>
</comment>
<dbReference type="InterPro" id="IPR054754">
    <property type="entry name" value="NudT16"/>
</dbReference>
<evidence type="ECO:0000256" key="16">
    <source>
        <dbReference type="ARBA" id="ARBA00047661"/>
    </source>
</evidence>
<accession>A0AAN9Y7K9</accession>
<feature type="domain" description="Nudix hydrolase" evidence="19">
    <location>
        <begin position="407"/>
        <end position="544"/>
    </location>
</feature>
<dbReference type="Proteomes" id="UP001367676">
    <property type="component" value="Unassembled WGS sequence"/>
</dbReference>
<evidence type="ECO:0000256" key="17">
    <source>
        <dbReference type="ARBA" id="ARBA00047875"/>
    </source>
</evidence>
<evidence type="ECO:0000313" key="21">
    <source>
        <dbReference type="Proteomes" id="UP001367676"/>
    </source>
</evidence>
<comment type="cofactor">
    <cofactor evidence="1">
        <name>Co(2+)</name>
        <dbReference type="ChEBI" id="CHEBI:48828"/>
    </cofactor>
</comment>
<comment type="caution">
    <text evidence="20">The sequence shown here is derived from an EMBL/GenBank/DDBJ whole genome shotgun (WGS) entry which is preliminary data.</text>
</comment>
<dbReference type="EMBL" id="JBBCAQ010000010">
    <property type="protein sequence ID" value="KAK7601429.1"/>
    <property type="molecule type" value="Genomic_DNA"/>
</dbReference>
<dbReference type="EC" id="3.6.1.64" evidence="10"/>
<dbReference type="GO" id="GO:0003723">
    <property type="term" value="F:RNA binding"/>
    <property type="evidence" value="ECO:0007669"/>
    <property type="project" value="UniProtKB-KW"/>
</dbReference>
<dbReference type="GO" id="GO:0009117">
    <property type="term" value="P:nucleotide metabolic process"/>
    <property type="evidence" value="ECO:0007669"/>
    <property type="project" value="UniProtKB-KW"/>
</dbReference>
<evidence type="ECO:0000256" key="7">
    <source>
        <dbReference type="ARBA" id="ARBA00023080"/>
    </source>
</evidence>
<name>A0AAN9Y7K9_9HEMI</name>
<gene>
    <name evidence="20" type="ORF">V9T40_008870</name>
</gene>
<evidence type="ECO:0000256" key="9">
    <source>
        <dbReference type="ARBA" id="ARBA00038173"/>
    </source>
</evidence>
<dbReference type="PANTHER" id="PTHR10416:SF0">
    <property type="entry name" value="DNA POLYMERASE DELTA SUBUNIT 2"/>
    <property type="match status" value="1"/>
</dbReference>
<evidence type="ECO:0000256" key="8">
    <source>
        <dbReference type="ARBA" id="ARBA00023242"/>
    </source>
</evidence>
<dbReference type="InterPro" id="IPR040663">
    <property type="entry name" value="DNA_pol_D_N"/>
</dbReference>
<evidence type="ECO:0000259" key="19">
    <source>
        <dbReference type="PROSITE" id="PS51462"/>
    </source>
</evidence>
<dbReference type="PROSITE" id="PS51462">
    <property type="entry name" value="NUDIX"/>
    <property type="match status" value="1"/>
</dbReference>
<dbReference type="InterPro" id="IPR007185">
    <property type="entry name" value="DNA_pol_a/d/e_bsu"/>
</dbReference>
<reference evidence="20 21" key="1">
    <citation type="submission" date="2024-03" db="EMBL/GenBank/DDBJ databases">
        <title>Adaptation during the transition from Ophiocordyceps entomopathogen to insect associate is accompanied by gene loss and intensified selection.</title>
        <authorList>
            <person name="Ward C.M."/>
            <person name="Onetto C.A."/>
            <person name="Borneman A.R."/>
        </authorList>
    </citation>
    <scope>NUCLEOTIDE SEQUENCE [LARGE SCALE GENOMIC DNA]</scope>
    <source>
        <strain evidence="20">AWRI1</strain>
        <tissue evidence="20">Single Adult Female</tissue>
    </source>
</reference>
<keyword evidence="8" id="KW-0539">Nucleus</keyword>
<dbReference type="InterPro" id="IPR000086">
    <property type="entry name" value="NUDIX_hydrolase_dom"/>
</dbReference>
<dbReference type="Pfam" id="PF04042">
    <property type="entry name" value="DNA_pol_E_B"/>
    <property type="match status" value="1"/>
</dbReference>
<dbReference type="GO" id="GO:0140933">
    <property type="term" value="F:5'-(N(7)-methylguanosine 5'-triphospho)-[mRNA] hydrolase activity"/>
    <property type="evidence" value="ECO:0007669"/>
    <property type="project" value="UniProtKB-EC"/>
</dbReference>
<dbReference type="GO" id="GO:0006271">
    <property type="term" value="P:DNA strand elongation involved in DNA replication"/>
    <property type="evidence" value="ECO:0007669"/>
    <property type="project" value="TreeGrafter"/>
</dbReference>
<comment type="similarity">
    <text evidence="9">Belongs to the Nudix hydrolase family. NUDT16 subfamily.</text>
</comment>
<dbReference type="Pfam" id="PF18018">
    <property type="entry name" value="DNA_pol_D_N"/>
    <property type="match status" value="1"/>
</dbReference>
<dbReference type="GO" id="GO:0043625">
    <property type="term" value="C:delta DNA polymerase complex"/>
    <property type="evidence" value="ECO:0007669"/>
    <property type="project" value="TreeGrafter"/>
</dbReference>
<dbReference type="Gene3D" id="3.60.21.50">
    <property type="match status" value="1"/>
</dbReference>
<comment type="similarity">
    <text evidence="4">Belongs to the DNA polymerase delta/II small subunit family.</text>
</comment>
<evidence type="ECO:0000256" key="4">
    <source>
        <dbReference type="ARBA" id="ARBA00006035"/>
    </source>
</evidence>
<dbReference type="Pfam" id="PF22327">
    <property type="entry name" value="Nudt16-like"/>
    <property type="match status" value="1"/>
</dbReference>